<dbReference type="AlphaFoldDB" id="A0AAQ3P313"/>
<protein>
    <submittedName>
        <fullName evidence="1">Uncharacterized protein</fullName>
    </submittedName>
</protein>
<evidence type="ECO:0000313" key="2">
    <source>
        <dbReference type="Proteomes" id="UP001374535"/>
    </source>
</evidence>
<keyword evidence="2" id="KW-1185">Reference proteome</keyword>
<organism evidence="1 2">
    <name type="scientific">Vigna mungo</name>
    <name type="common">Black gram</name>
    <name type="synonym">Phaseolus mungo</name>
    <dbReference type="NCBI Taxonomy" id="3915"/>
    <lineage>
        <taxon>Eukaryota</taxon>
        <taxon>Viridiplantae</taxon>
        <taxon>Streptophyta</taxon>
        <taxon>Embryophyta</taxon>
        <taxon>Tracheophyta</taxon>
        <taxon>Spermatophyta</taxon>
        <taxon>Magnoliopsida</taxon>
        <taxon>eudicotyledons</taxon>
        <taxon>Gunneridae</taxon>
        <taxon>Pentapetalae</taxon>
        <taxon>rosids</taxon>
        <taxon>fabids</taxon>
        <taxon>Fabales</taxon>
        <taxon>Fabaceae</taxon>
        <taxon>Papilionoideae</taxon>
        <taxon>50 kb inversion clade</taxon>
        <taxon>NPAAA clade</taxon>
        <taxon>indigoferoid/millettioid clade</taxon>
        <taxon>Phaseoleae</taxon>
        <taxon>Vigna</taxon>
    </lineage>
</organism>
<sequence>MGWKNVKDVAPHKSNELSLFKNEGFIFLEKLAHQGLSTFVQIKGDCYPNLVGVFYNNLKVISGDIHSHVKGVDIVISNDTWLQVAGLKDEGRMSHLPDSLHNRWTKTKQMFKYCMRHLRRYKKEKGFLHRWLKKEEKIIAYIIDWQ</sequence>
<proteinExistence type="predicted"/>
<gene>
    <name evidence="1" type="ORF">V8G54_007840</name>
</gene>
<dbReference type="Proteomes" id="UP001374535">
    <property type="component" value="Chromosome 2"/>
</dbReference>
<reference evidence="1 2" key="1">
    <citation type="journal article" date="2023" name="Life. Sci Alliance">
        <title>Evolutionary insights into 3D genome organization and epigenetic landscape of Vigna mungo.</title>
        <authorList>
            <person name="Junaid A."/>
            <person name="Singh B."/>
            <person name="Bhatia S."/>
        </authorList>
    </citation>
    <scope>NUCLEOTIDE SEQUENCE [LARGE SCALE GENOMIC DNA]</scope>
    <source>
        <strain evidence="1">Urdbean</strain>
    </source>
</reference>
<dbReference type="EMBL" id="CP144699">
    <property type="protein sequence ID" value="WVZ20518.1"/>
    <property type="molecule type" value="Genomic_DNA"/>
</dbReference>
<evidence type="ECO:0000313" key="1">
    <source>
        <dbReference type="EMBL" id="WVZ20518.1"/>
    </source>
</evidence>
<name>A0AAQ3P313_VIGMU</name>
<accession>A0AAQ3P313</accession>